<evidence type="ECO:0000313" key="3">
    <source>
        <dbReference type="Proteomes" id="UP000825935"/>
    </source>
</evidence>
<dbReference type="PANTHER" id="PTHR43096">
    <property type="entry name" value="DNAJ HOMOLOG 1, MITOCHONDRIAL-RELATED"/>
    <property type="match status" value="1"/>
</dbReference>
<dbReference type="AlphaFoldDB" id="A0A8T2T3I9"/>
<dbReference type="SMART" id="SM00271">
    <property type="entry name" value="DnaJ"/>
    <property type="match status" value="1"/>
</dbReference>
<dbReference type="InterPro" id="IPR001623">
    <property type="entry name" value="DnaJ_domain"/>
</dbReference>
<dbReference type="PANTHER" id="PTHR43096:SF58">
    <property type="entry name" value="CHAPERONE DNAJ-DOMAIN SUPERFAMILY PROTEIN"/>
    <property type="match status" value="1"/>
</dbReference>
<dbReference type="CDD" id="cd06257">
    <property type="entry name" value="DnaJ"/>
    <property type="match status" value="1"/>
</dbReference>
<protein>
    <recommendedName>
        <fullName evidence="1">J domain-containing protein</fullName>
    </recommendedName>
</protein>
<dbReference type="InterPro" id="IPR036869">
    <property type="entry name" value="J_dom_sf"/>
</dbReference>
<sequence length="156" mass="17912">MRELIFTGFRSCNANPWRSPLSAFPSARHSSCGHQRRVACICLAASESPYRILGVSPFASEADVKRAYRKLALKYHPDVNKAGLGEEFVEFLGDEFNIIDDIREVFEDKDTRFDPWTRDNASMNIPKDPHEEARKLEIEIDEIQELLSRLREDLGL</sequence>
<dbReference type="Proteomes" id="UP000825935">
    <property type="component" value="Chromosome 16"/>
</dbReference>
<dbReference type="OrthoDB" id="10250354at2759"/>
<dbReference type="PRINTS" id="PR00625">
    <property type="entry name" value="JDOMAIN"/>
</dbReference>
<dbReference type="SUPFAM" id="SSF46565">
    <property type="entry name" value="Chaperone J-domain"/>
    <property type="match status" value="1"/>
</dbReference>
<proteinExistence type="predicted"/>
<dbReference type="EMBL" id="CM035421">
    <property type="protein sequence ID" value="KAH7388185.1"/>
    <property type="molecule type" value="Genomic_DNA"/>
</dbReference>
<evidence type="ECO:0000313" key="2">
    <source>
        <dbReference type="EMBL" id="KAH7388185.1"/>
    </source>
</evidence>
<dbReference type="GO" id="GO:0005737">
    <property type="term" value="C:cytoplasm"/>
    <property type="evidence" value="ECO:0007669"/>
    <property type="project" value="TreeGrafter"/>
</dbReference>
<feature type="domain" description="J" evidence="1">
    <location>
        <begin position="48"/>
        <end position="117"/>
    </location>
</feature>
<dbReference type="GO" id="GO:0042026">
    <property type="term" value="P:protein refolding"/>
    <property type="evidence" value="ECO:0007669"/>
    <property type="project" value="TreeGrafter"/>
</dbReference>
<dbReference type="Gene3D" id="1.10.287.110">
    <property type="entry name" value="DnaJ domain"/>
    <property type="match status" value="1"/>
</dbReference>
<dbReference type="GO" id="GO:0051082">
    <property type="term" value="F:unfolded protein binding"/>
    <property type="evidence" value="ECO:0007669"/>
    <property type="project" value="TreeGrafter"/>
</dbReference>
<evidence type="ECO:0000259" key="1">
    <source>
        <dbReference type="PROSITE" id="PS50076"/>
    </source>
</evidence>
<name>A0A8T2T3I9_CERRI</name>
<organism evidence="2 3">
    <name type="scientific">Ceratopteris richardii</name>
    <name type="common">Triangle waterfern</name>
    <dbReference type="NCBI Taxonomy" id="49495"/>
    <lineage>
        <taxon>Eukaryota</taxon>
        <taxon>Viridiplantae</taxon>
        <taxon>Streptophyta</taxon>
        <taxon>Embryophyta</taxon>
        <taxon>Tracheophyta</taxon>
        <taxon>Polypodiopsida</taxon>
        <taxon>Polypodiidae</taxon>
        <taxon>Polypodiales</taxon>
        <taxon>Pteridineae</taxon>
        <taxon>Pteridaceae</taxon>
        <taxon>Parkerioideae</taxon>
        <taxon>Ceratopteris</taxon>
    </lineage>
</organism>
<comment type="caution">
    <text evidence="2">The sequence shown here is derived from an EMBL/GenBank/DDBJ whole genome shotgun (WGS) entry which is preliminary data.</text>
</comment>
<keyword evidence="3" id="KW-1185">Reference proteome</keyword>
<reference evidence="2" key="1">
    <citation type="submission" date="2021-08" db="EMBL/GenBank/DDBJ databases">
        <title>WGS assembly of Ceratopteris richardii.</title>
        <authorList>
            <person name="Marchant D.B."/>
            <person name="Chen G."/>
            <person name="Jenkins J."/>
            <person name="Shu S."/>
            <person name="Leebens-Mack J."/>
            <person name="Grimwood J."/>
            <person name="Schmutz J."/>
            <person name="Soltis P."/>
            <person name="Soltis D."/>
            <person name="Chen Z.-H."/>
        </authorList>
    </citation>
    <scope>NUCLEOTIDE SEQUENCE</scope>
    <source>
        <strain evidence="2">Whitten #5841</strain>
        <tissue evidence="2">Leaf</tissue>
    </source>
</reference>
<dbReference type="Pfam" id="PF00226">
    <property type="entry name" value="DnaJ"/>
    <property type="match status" value="1"/>
</dbReference>
<accession>A0A8T2T3I9</accession>
<gene>
    <name evidence="2" type="ORF">KP509_16G062600</name>
</gene>
<dbReference type="PROSITE" id="PS50076">
    <property type="entry name" value="DNAJ_2"/>
    <property type="match status" value="1"/>
</dbReference>